<dbReference type="EMBL" id="VUNN01000006">
    <property type="protein sequence ID" value="MSU06112.1"/>
    <property type="molecule type" value="Genomic_DNA"/>
</dbReference>
<dbReference type="AlphaFoldDB" id="A0A7X2TQS9"/>
<dbReference type="InterPro" id="IPR036412">
    <property type="entry name" value="HAD-like_sf"/>
</dbReference>
<dbReference type="Gene3D" id="3.30.1240.10">
    <property type="match status" value="1"/>
</dbReference>
<keyword evidence="2" id="KW-1185">Reference proteome</keyword>
<dbReference type="PANTHER" id="PTHR10000">
    <property type="entry name" value="PHOSPHOSERINE PHOSPHATASE"/>
    <property type="match status" value="1"/>
</dbReference>
<dbReference type="Pfam" id="PF08282">
    <property type="entry name" value="Hydrolase_3"/>
    <property type="match status" value="1"/>
</dbReference>
<dbReference type="Gene3D" id="3.40.50.1000">
    <property type="entry name" value="HAD superfamily/HAD-like"/>
    <property type="match status" value="1"/>
</dbReference>
<evidence type="ECO:0000313" key="2">
    <source>
        <dbReference type="Proteomes" id="UP000460549"/>
    </source>
</evidence>
<accession>A0A7X2TQS9</accession>
<dbReference type="NCBIfam" id="TIGR01484">
    <property type="entry name" value="HAD-SF-IIB"/>
    <property type="match status" value="1"/>
</dbReference>
<dbReference type="Proteomes" id="UP000460549">
    <property type="component" value="Unassembled WGS sequence"/>
</dbReference>
<dbReference type="GO" id="GO:0005829">
    <property type="term" value="C:cytosol"/>
    <property type="evidence" value="ECO:0007669"/>
    <property type="project" value="TreeGrafter"/>
</dbReference>
<dbReference type="GO" id="GO:0016791">
    <property type="term" value="F:phosphatase activity"/>
    <property type="evidence" value="ECO:0007669"/>
    <property type="project" value="UniProtKB-ARBA"/>
</dbReference>
<dbReference type="SUPFAM" id="SSF56784">
    <property type="entry name" value="HAD-like"/>
    <property type="match status" value="1"/>
</dbReference>
<name>A0A7X2TQS9_9SPIO</name>
<keyword evidence="1" id="KW-0378">Hydrolase</keyword>
<dbReference type="InterPro" id="IPR023214">
    <property type="entry name" value="HAD_sf"/>
</dbReference>
<dbReference type="InterPro" id="IPR000150">
    <property type="entry name" value="Cof"/>
</dbReference>
<dbReference type="InterPro" id="IPR006379">
    <property type="entry name" value="HAD-SF_hydro_IIB"/>
</dbReference>
<dbReference type="SFLD" id="SFLDS00003">
    <property type="entry name" value="Haloacid_Dehalogenase"/>
    <property type="match status" value="1"/>
</dbReference>
<protein>
    <submittedName>
        <fullName evidence="1">HAD family hydrolase</fullName>
    </submittedName>
</protein>
<organism evidence="1 2">
    <name type="scientific">Bullifex porci</name>
    <dbReference type="NCBI Taxonomy" id="2606638"/>
    <lineage>
        <taxon>Bacteria</taxon>
        <taxon>Pseudomonadati</taxon>
        <taxon>Spirochaetota</taxon>
        <taxon>Spirochaetia</taxon>
        <taxon>Spirochaetales</taxon>
        <taxon>Spirochaetaceae</taxon>
        <taxon>Bullifex</taxon>
    </lineage>
</organism>
<evidence type="ECO:0000313" key="1">
    <source>
        <dbReference type="EMBL" id="MSU06112.1"/>
    </source>
</evidence>
<dbReference type="NCBIfam" id="TIGR00099">
    <property type="entry name" value="Cof-subfamily"/>
    <property type="match status" value="1"/>
</dbReference>
<dbReference type="GO" id="GO:0000287">
    <property type="term" value="F:magnesium ion binding"/>
    <property type="evidence" value="ECO:0007669"/>
    <property type="project" value="TreeGrafter"/>
</dbReference>
<comment type="caution">
    <text evidence="1">The sequence shown here is derived from an EMBL/GenBank/DDBJ whole genome shotgun (WGS) entry which is preliminary data.</text>
</comment>
<reference evidence="1 2" key="1">
    <citation type="submission" date="2019-08" db="EMBL/GenBank/DDBJ databases">
        <title>In-depth cultivation of the pig gut microbiome towards novel bacterial diversity and tailored functional studies.</title>
        <authorList>
            <person name="Wylensek D."/>
            <person name="Hitch T.C.A."/>
            <person name="Clavel T."/>
        </authorList>
    </citation>
    <scope>NUCLEOTIDE SEQUENCE [LARGE SCALE GENOMIC DNA]</scope>
    <source>
        <strain evidence="1 2">NM-380-WT-3C1</strain>
    </source>
</reference>
<proteinExistence type="predicted"/>
<dbReference type="PANTHER" id="PTHR10000:SF25">
    <property type="entry name" value="PHOSPHATASE YKRA-RELATED"/>
    <property type="match status" value="1"/>
</dbReference>
<sequence>MSKYLFFDVDGTLLPFGQNATESTRLALKKAHERGHRLFLSTGRSPVELDPRLNEFPFDGGVFAGGSISIVNGERIYERFFSTSQVEQVLALAEKEDWHLLMQTDTGTFLTKEAQDVLYGMFLRYNGRLLVIENIFTVEKLEVLTNVTKMIFITKKHDVKRVREALRGSFDIIDNTMGVPLDDCAEIVLPGINKATGMMAILKHCNVPIEASMAFGDGANDIEIVRDSGIGVAMGNGSDDIKKVAKYITGDVDKSGIYDALKHFGVID</sequence>
<dbReference type="SFLD" id="SFLDG01140">
    <property type="entry name" value="C2.B:_Phosphomannomutase_and_P"/>
    <property type="match status" value="1"/>
</dbReference>
<dbReference type="RefSeq" id="WP_154425088.1">
    <property type="nucleotide sequence ID" value="NZ_JAQYGB010000045.1"/>
</dbReference>
<gene>
    <name evidence="1" type="ORF">FYJ80_04895</name>
</gene>